<dbReference type="SUPFAM" id="SSF88713">
    <property type="entry name" value="Glycoside hydrolase/deacetylase"/>
    <property type="match status" value="1"/>
</dbReference>
<dbReference type="GO" id="GO:0005975">
    <property type="term" value="P:carbohydrate metabolic process"/>
    <property type="evidence" value="ECO:0007669"/>
    <property type="project" value="InterPro"/>
</dbReference>
<reference evidence="3" key="1">
    <citation type="submission" date="2016-10" db="EMBL/GenBank/DDBJ databases">
        <authorList>
            <person name="Varghese N."/>
            <person name="Submissions S."/>
        </authorList>
    </citation>
    <scope>NUCLEOTIDE SEQUENCE [LARGE SCALE GENOMIC DNA]</scope>
    <source>
        <strain evidence="3">DSM 19482</strain>
    </source>
</reference>
<evidence type="ECO:0000313" key="3">
    <source>
        <dbReference type="Proteomes" id="UP000187261"/>
    </source>
</evidence>
<dbReference type="GO" id="GO:0016810">
    <property type="term" value="F:hydrolase activity, acting on carbon-nitrogen (but not peptide) bonds"/>
    <property type="evidence" value="ECO:0007669"/>
    <property type="project" value="InterPro"/>
</dbReference>
<sequence>MILLSFDIEEFDMPLEYDGKILLEEQLAVSRDGLQKILALLKKHDIKATFFSTVVFAENNQDLITELLSQGHELASHTCYHSYFIEEHLAESRQQLEGLFDTKVTGLRMPRMSPVSSKAVADAGYHYNSSLNPTWLPGRYNNLKVSKTYFYDQDILMMPASVSYFRFPLFWLSFHNLPLFLYQFLVKKSYTYGQYLNVYFHPWEFSNIKKESYKLPGFTTKDTGEAMVKKFDRFLTWLKKNHYSFGTFQQFQNQLGS</sequence>
<organism evidence="2 3">
    <name type="scientific">Epilithonimonas bovis DSM 19482</name>
    <dbReference type="NCBI Taxonomy" id="1121284"/>
    <lineage>
        <taxon>Bacteria</taxon>
        <taxon>Pseudomonadati</taxon>
        <taxon>Bacteroidota</taxon>
        <taxon>Flavobacteriia</taxon>
        <taxon>Flavobacteriales</taxon>
        <taxon>Weeksellaceae</taxon>
        <taxon>Chryseobacterium group</taxon>
        <taxon>Epilithonimonas</taxon>
    </lineage>
</organism>
<dbReference type="InterPro" id="IPR002509">
    <property type="entry name" value="NODB_dom"/>
</dbReference>
<dbReference type="InterPro" id="IPR011330">
    <property type="entry name" value="Glyco_hydro/deAcase_b/a-brl"/>
</dbReference>
<evidence type="ECO:0000259" key="1">
    <source>
        <dbReference type="Pfam" id="PF01522"/>
    </source>
</evidence>
<evidence type="ECO:0000313" key="2">
    <source>
        <dbReference type="EMBL" id="SIT97118.1"/>
    </source>
</evidence>
<dbReference type="STRING" id="1121284.SAMN05660493_01827"/>
<proteinExistence type="predicted"/>
<dbReference type="CDD" id="cd10941">
    <property type="entry name" value="CE4_PuuE_HpPgdA_like_2"/>
    <property type="match status" value="1"/>
</dbReference>
<dbReference type="PANTHER" id="PTHR10587">
    <property type="entry name" value="GLYCOSYL TRANSFERASE-RELATED"/>
    <property type="match status" value="1"/>
</dbReference>
<dbReference type="RefSeq" id="WP_076783304.1">
    <property type="nucleotide sequence ID" value="NZ_FTPU01000017.1"/>
</dbReference>
<dbReference type="Proteomes" id="UP000187261">
    <property type="component" value="Unassembled WGS sequence"/>
</dbReference>
<dbReference type="Pfam" id="PF01522">
    <property type="entry name" value="Polysacc_deac_1"/>
    <property type="match status" value="1"/>
</dbReference>
<protein>
    <recommendedName>
        <fullName evidence="1">NodB homology domain-containing protein</fullName>
    </recommendedName>
</protein>
<dbReference type="EMBL" id="FTPU01000017">
    <property type="protein sequence ID" value="SIT97118.1"/>
    <property type="molecule type" value="Genomic_DNA"/>
</dbReference>
<dbReference type="InterPro" id="IPR045235">
    <property type="entry name" value="PuuE_HpPgdA-like"/>
</dbReference>
<name>A0A1U7PZ60_9FLAO</name>
<keyword evidence="3" id="KW-1185">Reference proteome</keyword>
<gene>
    <name evidence="2" type="ORF">SAMN05660493_01827</name>
</gene>
<dbReference type="Gene3D" id="3.20.20.370">
    <property type="entry name" value="Glycoside hydrolase/deacetylase"/>
    <property type="match status" value="1"/>
</dbReference>
<feature type="domain" description="NodB homology" evidence="1">
    <location>
        <begin position="32"/>
        <end position="113"/>
    </location>
</feature>
<dbReference type="AlphaFoldDB" id="A0A1U7PZ60"/>
<dbReference type="OrthoDB" id="9806342at2"/>
<dbReference type="InterPro" id="IPR050248">
    <property type="entry name" value="Polysacc_deacetylase_ArnD"/>
</dbReference>
<accession>A0A1U7PZ60</accession>